<comment type="caution">
    <text evidence="1">The sequence shown here is derived from an EMBL/GenBank/DDBJ whole genome shotgun (WGS) entry which is preliminary data.</text>
</comment>
<dbReference type="EMBL" id="VMRY01000156">
    <property type="protein sequence ID" value="TVT47164.1"/>
    <property type="molecule type" value="Genomic_DNA"/>
</dbReference>
<evidence type="ECO:0000313" key="1">
    <source>
        <dbReference type="EMBL" id="TVT47164.1"/>
    </source>
</evidence>
<name>A0A558CEG2_9GAMM</name>
<dbReference type="AlphaFoldDB" id="A0A558CEG2"/>
<dbReference type="Proteomes" id="UP000317355">
    <property type="component" value="Unassembled WGS sequence"/>
</dbReference>
<accession>A0A558CEG2</accession>
<evidence type="ECO:0000313" key="2">
    <source>
        <dbReference type="Proteomes" id="UP000317355"/>
    </source>
</evidence>
<reference evidence="1 2" key="1">
    <citation type="submission" date="2019-07" db="EMBL/GenBank/DDBJ databases">
        <title>The pathways for chlorine oxyanion respiration interact through the shared metabolite chlorate.</title>
        <authorList>
            <person name="Barnum T.P."/>
            <person name="Cheng Y."/>
            <person name="Hill K.A."/>
            <person name="Lucas L.N."/>
            <person name="Carlson H.K."/>
            <person name="Coates J.D."/>
        </authorList>
    </citation>
    <scope>NUCLEOTIDE SEQUENCE [LARGE SCALE GENOMIC DNA]</scope>
    <source>
        <strain evidence="1">BK-3</strain>
    </source>
</reference>
<organism evidence="1 2">
    <name type="scientific">Sedimenticola thiotaurini</name>
    <dbReference type="NCBI Taxonomy" id="1543721"/>
    <lineage>
        <taxon>Bacteria</taxon>
        <taxon>Pseudomonadati</taxon>
        <taxon>Pseudomonadota</taxon>
        <taxon>Gammaproteobacteria</taxon>
        <taxon>Chromatiales</taxon>
        <taxon>Sedimenticolaceae</taxon>
        <taxon>Sedimenticola</taxon>
    </lineage>
</organism>
<proteinExistence type="predicted"/>
<protein>
    <submittedName>
        <fullName evidence="1">Uncharacterized protein</fullName>
    </submittedName>
</protein>
<gene>
    <name evidence="1" type="ORF">FHK82_18155</name>
</gene>
<sequence>MDRKIFLSILTISLIALAAAILLPGGRTVDDHPRLPWDVKVDPQGNLSVLGITLGQSTLEQARTSFESQGKANLFLTPDNRYVVEVYFQRLYLSGIRADVVLNMELPEAQAVEMFERGERISLMGSGTRKIELSSDDMKLLAQDKISYITYLPATDLEESLILGRFGAPEKRMPEPDSTIIHWLYPTKGMDIAVNPDGKEVIQYINPGDFSMVTGPLQNPN</sequence>